<dbReference type="InterPro" id="IPR027796">
    <property type="entry name" value="OTT_1508_deam-like"/>
</dbReference>
<proteinExistence type="predicted"/>
<evidence type="ECO:0000313" key="2">
    <source>
        <dbReference type="EMBL" id="PMD14128.1"/>
    </source>
</evidence>
<dbReference type="OrthoDB" id="3251507at2759"/>
<name>A0A2J6PJB7_9HELO</name>
<evidence type="ECO:0000313" key="3">
    <source>
        <dbReference type="Proteomes" id="UP000235672"/>
    </source>
</evidence>
<dbReference type="EMBL" id="KZ613524">
    <property type="protein sequence ID" value="PMD14128.1"/>
    <property type="molecule type" value="Genomic_DNA"/>
</dbReference>
<feature type="region of interest" description="Disordered" evidence="1">
    <location>
        <begin position="1"/>
        <end position="30"/>
    </location>
</feature>
<organism evidence="2 3">
    <name type="scientific">Hyaloscypha hepaticicola</name>
    <dbReference type="NCBI Taxonomy" id="2082293"/>
    <lineage>
        <taxon>Eukaryota</taxon>
        <taxon>Fungi</taxon>
        <taxon>Dikarya</taxon>
        <taxon>Ascomycota</taxon>
        <taxon>Pezizomycotina</taxon>
        <taxon>Leotiomycetes</taxon>
        <taxon>Helotiales</taxon>
        <taxon>Hyaloscyphaceae</taxon>
        <taxon>Hyaloscypha</taxon>
    </lineage>
</organism>
<dbReference type="PANTHER" id="PTHR42037">
    <property type="match status" value="1"/>
</dbReference>
<evidence type="ECO:0000256" key="1">
    <source>
        <dbReference type="SAM" id="MobiDB-lite"/>
    </source>
</evidence>
<accession>A0A2J6PJB7</accession>
<reference evidence="2 3" key="1">
    <citation type="submission" date="2016-05" db="EMBL/GenBank/DDBJ databases">
        <title>A degradative enzymes factory behind the ericoid mycorrhizal symbiosis.</title>
        <authorList>
            <consortium name="DOE Joint Genome Institute"/>
            <person name="Martino E."/>
            <person name="Morin E."/>
            <person name="Grelet G."/>
            <person name="Kuo A."/>
            <person name="Kohler A."/>
            <person name="Daghino S."/>
            <person name="Barry K."/>
            <person name="Choi C."/>
            <person name="Cichocki N."/>
            <person name="Clum A."/>
            <person name="Copeland A."/>
            <person name="Hainaut M."/>
            <person name="Haridas S."/>
            <person name="Labutti K."/>
            <person name="Lindquist E."/>
            <person name="Lipzen A."/>
            <person name="Khouja H.-R."/>
            <person name="Murat C."/>
            <person name="Ohm R."/>
            <person name="Olson A."/>
            <person name="Spatafora J."/>
            <person name="Veneault-Fourrey C."/>
            <person name="Henrissat B."/>
            <person name="Grigoriev I."/>
            <person name="Martin F."/>
            <person name="Perotto S."/>
        </authorList>
    </citation>
    <scope>NUCLEOTIDE SEQUENCE [LARGE SCALE GENOMIC DNA]</scope>
    <source>
        <strain evidence="2 3">UAMH 7357</strain>
    </source>
</reference>
<protein>
    <submittedName>
        <fullName evidence="2">Uncharacterized protein</fullName>
    </submittedName>
</protein>
<dbReference type="AlphaFoldDB" id="A0A2J6PJB7"/>
<dbReference type="Proteomes" id="UP000235672">
    <property type="component" value="Unassembled WGS sequence"/>
</dbReference>
<keyword evidence="3" id="KW-1185">Reference proteome</keyword>
<dbReference type="PANTHER" id="PTHR42037:SF1">
    <property type="match status" value="1"/>
</dbReference>
<dbReference type="Pfam" id="PF14441">
    <property type="entry name" value="OTT_1508_deam"/>
    <property type="match status" value="1"/>
</dbReference>
<feature type="compositionally biased region" description="Polar residues" evidence="1">
    <location>
        <begin position="1"/>
        <end position="19"/>
    </location>
</feature>
<sequence length="433" mass="49839">MSHRSNNSSDSGIQKTATLPSPEPKDDPSLLDDEALRREFIRHLAYLCNFDTAGDRVTAIVLEGSFSGPITFWFASNISPKPGRNGEPAEVDRMRESLQETLDMLYAMKPSDDSRPLIKAQLFAKSVEYSKKKIENYISELKEDVKVLQSLKNAGALDLNKPDEEMLSKWLKNVLKLNDTPEVICSKAYYDWKLSGLYEVVRREARQGGAYRSYFENIRHLIGRLNHTMKAIVFLIKARDKLMLFDRPFRIQREHSPPAVPFPLPVHEMDFARITGKLIEDLADPVERHVCQAGLEKLDQKFGLSDKLITEGTARVWRLKVHAELILLNKIRTTNFEFAYNDRYIGYSKPACYCCSMYMKAQHDKCEFYGHHEVAYLTWQVPPRLDQDCLHQDAADDDICLENMINQIGSDILEFFRDPEPGRRLVGTKEFVH</sequence>
<gene>
    <name evidence="2" type="ORF">NA56DRAFT_694189</name>
</gene>